<dbReference type="SUPFAM" id="SSF50156">
    <property type="entry name" value="PDZ domain-like"/>
    <property type="match status" value="1"/>
</dbReference>
<gene>
    <name evidence="3" type="ORF">SKAU_G00397160</name>
</gene>
<dbReference type="Proteomes" id="UP001152622">
    <property type="component" value="Chromosome 21"/>
</dbReference>
<dbReference type="SUPFAM" id="SSF50729">
    <property type="entry name" value="PH domain-like"/>
    <property type="match status" value="1"/>
</dbReference>
<feature type="domain" description="RUN" evidence="2">
    <location>
        <begin position="57"/>
        <end position="194"/>
    </location>
</feature>
<dbReference type="Gene3D" id="1.20.58.900">
    <property type="match status" value="1"/>
</dbReference>
<proteinExistence type="predicted"/>
<dbReference type="PANTHER" id="PTHR46753">
    <property type="entry name" value="FYVE AND COILED-COIL DOMAIN-CONTAINING PROTEIN 1"/>
    <property type="match status" value="1"/>
</dbReference>
<feature type="domain" description="PDZ" evidence="1">
    <location>
        <begin position="216"/>
        <end position="263"/>
    </location>
</feature>
<name>A0A9Q1E8C0_SYNKA</name>
<dbReference type="OrthoDB" id="9044749at2759"/>
<dbReference type="InterPro" id="IPR004012">
    <property type="entry name" value="Run_dom"/>
</dbReference>
<dbReference type="Pfam" id="PF02759">
    <property type="entry name" value="RUN"/>
    <property type="match status" value="1"/>
</dbReference>
<evidence type="ECO:0000313" key="3">
    <source>
        <dbReference type="EMBL" id="KAJ8334077.1"/>
    </source>
</evidence>
<evidence type="ECO:0000313" key="4">
    <source>
        <dbReference type="Proteomes" id="UP001152622"/>
    </source>
</evidence>
<organism evidence="3 4">
    <name type="scientific">Synaphobranchus kaupii</name>
    <name type="common">Kaup's arrowtooth eel</name>
    <dbReference type="NCBI Taxonomy" id="118154"/>
    <lineage>
        <taxon>Eukaryota</taxon>
        <taxon>Metazoa</taxon>
        <taxon>Chordata</taxon>
        <taxon>Craniata</taxon>
        <taxon>Vertebrata</taxon>
        <taxon>Euteleostomi</taxon>
        <taxon>Actinopterygii</taxon>
        <taxon>Neopterygii</taxon>
        <taxon>Teleostei</taxon>
        <taxon>Anguilliformes</taxon>
        <taxon>Synaphobranchidae</taxon>
        <taxon>Synaphobranchus</taxon>
    </lineage>
</organism>
<dbReference type="CDD" id="cd00136">
    <property type="entry name" value="PDZ_canonical"/>
    <property type="match status" value="1"/>
</dbReference>
<keyword evidence="4" id="KW-1185">Reference proteome</keyword>
<dbReference type="SUPFAM" id="SSF140741">
    <property type="entry name" value="RUN domain-like"/>
    <property type="match status" value="1"/>
</dbReference>
<sequence length="467" mass="52682">MWRLSWHVSVCGSVPEIRCFDRRLFPATRKIMPPKDPLLATLKVCILSLQSDAATVTDGSPQLSSCCQLLELIFRKGLQQPVLGFVRRDYWHCVEQLLQQDTCSGLSPLSLAVERTSTCRKLLTAQGRGRLFLRLALSRRILGSVVQHMLHTPKVLEWYNPAISIFRNEELVEPFLSLLLVLSEMDFKLNIENSSFLDESWLLPVCEVYEAVPCRELGMVLRYLGGRVFVLDLIEGSQAQVDRCVQPGDVIDEINGISLRNASNGQTGVVLARLKGRPLSLRLLRWRQEDGTVYTPLVKLLQALQQENPSLQLNSTQMPQQQGCEGHQQGQSQCLKEGRIVYIVQYLGKANIGMYGGKEVLQQGIPLVLEKNHPSKTVLFDLKETHLTCTEKSNKQELFQHHYPEISCVGRYSQPDYTVFAFCVADCPETPESNGFCCVVLQAASARECEDIVSRIATGFKHTEWFV</sequence>
<evidence type="ECO:0000259" key="2">
    <source>
        <dbReference type="PROSITE" id="PS50826"/>
    </source>
</evidence>
<dbReference type="PANTHER" id="PTHR46753:SF3">
    <property type="entry name" value="PDZ DOMAIN-CONTAINING PROTEIN"/>
    <property type="match status" value="1"/>
</dbReference>
<dbReference type="InterPro" id="IPR037213">
    <property type="entry name" value="Run_dom_sf"/>
</dbReference>
<comment type="caution">
    <text evidence="3">The sequence shown here is derived from an EMBL/GenBank/DDBJ whole genome shotgun (WGS) entry which is preliminary data.</text>
</comment>
<dbReference type="EMBL" id="JAINUF010000021">
    <property type="protein sequence ID" value="KAJ8334077.1"/>
    <property type="molecule type" value="Genomic_DNA"/>
</dbReference>
<dbReference type="InterPro" id="IPR011993">
    <property type="entry name" value="PH-like_dom_sf"/>
</dbReference>
<dbReference type="AlphaFoldDB" id="A0A9Q1E8C0"/>
<dbReference type="InterPro" id="IPR001478">
    <property type="entry name" value="PDZ"/>
</dbReference>
<dbReference type="InterPro" id="IPR036034">
    <property type="entry name" value="PDZ_sf"/>
</dbReference>
<dbReference type="Gene3D" id="2.30.29.30">
    <property type="entry name" value="Pleckstrin-homology domain (PH domain)/Phosphotyrosine-binding domain (PTB)"/>
    <property type="match status" value="1"/>
</dbReference>
<accession>A0A9Q1E8C0</accession>
<evidence type="ECO:0000259" key="1">
    <source>
        <dbReference type="PROSITE" id="PS50106"/>
    </source>
</evidence>
<dbReference type="SMART" id="SM00228">
    <property type="entry name" value="PDZ"/>
    <property type="match status" value="1"/>
</dbReference>
<dbReference type="PROSITE" id="PS50826">
    <property type="entry name" value="RUN"/>
    <property type="match status" value="1"/>
</dbReference>
<protein>
    <submittedName>
        <fullName evidence="3">Uncharacterized protein</fullName>
    </submittedName>
</protein>
<reference evidence="3" key="1">
    <citation type="journal article" date="2023" name="Science">
        <title>Genome structures resolve the early diversification of teleost fishes.</title>
        <authorList>
            <person name="Parey E."/>
            <person name="Louis A."/>
            <person name="Montfort J."/>
            <person name="Bouchez O."/>
            <person name="Roques C."/>
            <person name="Iampietro C."/>
            <person name="Lluch J."/>
            <person name="Castinel A."/>
            <person name="Donnadieu C."/>
            <person name="Desvignes T."/>
            <person name="Floi Bucao C."/>
            <person name="Jouanno E."/>
            <person name="Wen M."/>
            <person name="Mejri S."/>
            <person name="Dirks R."/>
            <person name="Jansen H."/>
            <person name="Henkel C."/>
            <person name="Chen W.J."/>
            <person name="Zahm M."/>
            <person name="Cabau C."/>
            <person name="Klopp C."/>
            <person name="Thompson A.W."/>
            <person name="Robinson-Rechavi M."/>
            <person name="Braasch I."/>
            <person name="Lecointre G."/>
            <person name="Bobe J."/>
            <person name="Postlethwait J.H."/>
            <person name="Berthelot C."/>
            <person name="Roest Crollius H."/>
            <person name="Guiguen Y."/>
        </authorList>
    </citation>
    <scope>NUCLEOTIDE SEQUENCE</scope>
    <source>
        <strain evidence="3">WJC10195</strain>
    </source>
</reference>
<dbReference type="PROSITE" id="PS50106">
    <property type="entry name" value="PDZ"/>
    <property type="match status" value="1"/>
</dbReference>
<dbReference type="Gene3D" id="2.30.42.10">
    <property type="match status" value="1"/>
</dbReference>
<dbReference type="CDD" id="cd17682">
    <property type="entry name" value="RUN_RUFY4_like"/>
    <property type="match status" value="1"/>
</dbReference>